<keyword evidence="1" id="KW-0862">Zinc</keyword>
<evidence type="ECO:0000313" key="4">
    <source>
        <dbReference type="Proteomes" id="UP001138500"/>
    </source>
</evidence>
<dbReference type="InterPro" id="IPR013083">
    <property type="entry name" value="Znf_RING/FYVE/PHD"/>
</dbReference>
<proteinExistence type="predicted"/>
<name>A0A9W7W805_9PEZI</name>
<dbReference type="AlphaFoldDB" id="A0A9W7W805"/>
<dbReference type="InterPro" id="IPR001841">
    <property type="entry name" value="Znf_RING"/>
</dbReference>
<dbReference type="Proteomes" id="UP001138500">
    <property type="component" value="Unassembled WGS sequence"/>
</dbReference>
<keyword evidence="1" id="KW-0479">Metal-binding</keyword>
<reference evidence="3 4" key="2">
    <citation type="journal article" date="2021" name="Curr. Genet.">
        <title>Genetic response to nitrogen starvation in the aggressive Eucalyptus foliar pathogen Teratosphaeria destructans.</title>
        <authorList>
            <person name="Havenga M."/>
            <person name="Wingfield B.D."/>
            <person name="Wingfield M.J."/>
            <person name="Dreyer L.L."/>
            <person name="Roets F."/>
            <person name="Aylward J."/>
        </authorList>
    </citation>
    <scope>NUCLEOTIDE SEQUENCE [LARGE SCALE GENOMIC DNA]</scope>
    <source>
        <strain evidence="3">CMW44962</strain>
    </source>
</reference>
<dbReference type="SUPFAM" id="SSF57850">
    <property type="entry name" value="RING/U-box"/>
    <property type="match status" value="1"/>
</dbReference>
<accession>A0A9W7W805</accession>
<dbReference type="Gene3D" id="3.30.40.10">
    <property type="entry name" value="Zinc/RING finger domain, C3HC4 (zinc finger)"/>
    <property type="match status" value="1"/>
</dbReference>
<sequence length="529" mass="61138">MFSQRPLFAHQYNDTFLERPREPGPDLKAPTSLFDLHHTTRIIYPEFSLQENHREKFCLYPLEDDARTRHRYEPLPLIDDNAVIAHTDRENDAETSFFFRNRATKTLPRGTTGPQTLHSVFESLLELMDHVPRWVGSTVLTMWTYESPHFEAVTMVRVGIESSFLTQGGPSTNSARVTFDFTANELFTYNRSHTEPRWLHFMQMLLQRSNDRSYRHVRYQLDRQGETIETPSNILTNGFKPGREEDFHRLLASKARHINPATLDPEDRTCMCCTEELGSPAAPDAVGLACNKGAPHVMCSQCLLKWVDEQGVDYASCPKCRAPVFKAEELQELACGVVKGIYEYDSRFTVFENFERSCADLDKELAEFSSAIITIDADLFLRAWDLICEGTWIEVDEQPELETLHPLSCQEWDIARQVLSHQLFSRDGRSGATSDLFKGLVVEFYEALRERLYFTEMRKVISEWDLWQLAGDSTRATCLDLPPGFREVFKRCLDRTLRFVQVRQCRCANGIHAHGFRKYYNPDYCSNMA</sequence>
<gene>
    <name evidence="3" type="ORF">Tdes44962_MAKER01167</name>
</gene>
<protein>
    <submittedName>
        <fullName evidence="3">Zinc finger protein, RING-type</fullName>
    </submittedName>
</protein>
<dbReference type="EMBL" id="RIBY02000002">
    <property type="protein sequence ID" value="KAH9845736.1"/>
    <property type="molecule type" value="Genomic_DNA"/>
</dbReference>
<evidence type="ECO:0000259" key="2">
    <source>
        <dbReference type="PROSITE" id="PS50089"/>
    </source>
</evidence>
<dbReference type="OrthoDB" id="3824970at2759"/>
<evidence type="ECO:0000313" key="3">
    <source>
        <dbReference type="EMBL" id="KAH9845736.1"/>
    </source>
</evidence>
<comment type="caution">
    <text evidence="3">The sequence shown here is derived from an EMBL/GenBank/DDBJ whole genome shotgun (WGS) entry which is preliminary data.</text>
</comment>
<feature type="domain" description="RING-type" evidence="2">
    <location>
        <begin position="270"/>
        <end position="321"/>
    </location>
</feature>
<keyword evidence="1" id="KW-0863">Zinc-finger</keyword>
<keyword evidence="4" id="KW-1185">Reference proteome</keyword>
<evidence type="ECO:0000256" key="1">
    <source>
        <dbReference type="PROSITE-ProRule" id="PRU00175"/>
    </source>
</evidence>
<reference evidence="3 4" key="1">
    <citation type="journal article" date="2018" name="IMA Fungus">
        <title>IMA Genome-F 10: Nine draft genome sequences of Claviceps purpurea s.lat., including C. arundinis, C. humidiphila, and C. cf. spartinae, pseudomolecules for the pitch canker pathogen Fusarium circinatum, draft genome of Davidsoniella eucalypti, Grosmannia galeiformis, Quambalaria eucalypti, and Teratosphaeria destructans.</title>
        <authorList>
            <person name="Wingfield B.D."/>
            <person name="Liu M."/>
            <person name="Nguyen H.D."/>
            <person name="Lane F.A."/>
            <person name="Morgan S.W."/>
            <person name="De Vos L."/>
            <person name="Wilken P.M."/>
            <person name="Duong T.A."/>
            <person name="Aylward J."/>
            <person name="Coetzee M.P."/>
            <person name="Dadej K."/>
            <person name="De Beer Z.W."/>
            <person name="Findlay W."/>
            <person name="Havenga M."/>
            <person name="Kolarik M."/>
            <person name="Menzies J.G."/>
            <person name="Naidoo K."/>
            <person name="Pochopski O."/>
            <person name="Shoukouhi P."/>
            <person name="Santana Q.C."/>
            <person name="Seifert K.A."/>
            <person name="Soal N."/>
            <person name="Steenkamp E.T."/>
            <person name="Tatham C.T."/>
            <person name="van der Nest M.A."/>
            <person name="Wingfield M.J."/>
        </authorList>
    </citation>
    <scope>NUCLEOTIDE SEQUENCE [LARGE SCALE GENOMIC DNA]</scope>
    <source>
        <strain evidence="3">CMW44962</strain>
    </source>
</reference>
<dbReference type="PROSITE" id="PS50089">
    <property type="entry name" value="ZF_RING_2"/>
    <property type="match status" value="1"/>
</dbReference>
<organism evidence="3 4">
    <name type="scientific">Teratosphaeria destructans</name>
    <dbReference type="NCBI Taxonomy" id="418781"/>
    <lineage>
        <taxon>Eukaryota</taxon>
        <taxon>Fungi</taxon>
        <taxon>Dikarya</taxon>
        <taxon>Ascomycota</taxon>
        <taxon>Pezizomycotina</taxon>
        <taxon>Dothideomycetes</taxon>
        <taxon>Dothideomycetidae</taxon>
        <taxon>Mycosphaerellales</taxon>
        <taxon>Teratosphaeriaceae</taxon>
        <taxon>Teratosphaeria</taxon>
    </lineage>
</organism>
<dbReference type="GO" id="GO:0008270">
    <property type="term" value="F:zinc ion binding"/>
    <property type="evidence" value="ECO:0007669"/>
    <property type="project" value="UniProtKB-KW"/>
</dbReference>